<gene>
    <name evidence="8" type="ORF">F2P47_03000</name>
</gene>
<feature type="domain" description="ABC3 transporter permease C-terminal" evidence="7">
    <location>
        <begin position="272"/>
        <end position="388"/>
    </location>
</feature>
<dbReference type="InterPro" id="IPR003838">
    <property type="entry name" value="ABC3_permease_C"/>
</dbReference>
<evidence type="ECO:0000256" key="3">
    <source>
        <dbReference type="ARBA" id="ARBA00022692"/>
    </source>
</evidence>
<feature type="transmembrane region" description="Helical" evidence="6">
    <location>
        <begin position="363"/>
        <end position="384"/>
    </location>
</feature>
<accession>A0A6N6VMH1</accession>
<dbReference type="EMBL" id="WESC01000002">
    <property type="protein sequence ID" value="KAB7742249.1"/>
    <property type="molecule type" value="Genomic_DNA"/>
</dbReference>
<organism evidence="8 9">
    <name type="scientific">Parvibaculum sedimenti</name>
    <dbReference type="NCBI Taxonomy" id="2608632"/>
    <lineage>
        <taxon>Bacteria</taxon>
        <taxon>Pseudomonadati</taxon>
        <taxon>Pseudomonadota</taxon>
        <taxon>Alphaproteobacteria</taxon>
        <taxon>Hyphomicrobiales</taxon>
        <taxon>Parvibaculaceae</taxon>
        <taxon>Parvibaculum</taxon>
    </lineage>
</organism>
<comment type="subcellular location">
    <subcellularLocation>
        <location evidence="1">Cell membrane</location>
        <topology evidence="1">Multi-pass membrane protein</topology>
    </subcellularLocation>
</comment>
<evidence type="ECO:0000256" key="2">
    <source>
        <dbReference type="ARBA" id="ARBA00022475"/>
    </source>
</evidence>
<dbReference type="Proteomes" id="UP000468901">
    <property type="component" value="Unassembled WGS sequence"/>
</dbReference>
<keyword evidence="2" id="KW-1003">Cell membrane</keyword>
<feature type="transmembrane region" description="Helical" evidence="6">
    <location>
        <begin position="435"/>
        <end position="463"/>
    </location>
</feature>
<evidence type="ECO:0000256" key="6">
    <source>
        <dbReference type="SAM" id="Phobius"/>
    </source>
</evidence>
<reference evidence="8 9" key="1">
    <citation type="submission" date="2019-09" db="EMBL/GenBank/DDBJ databases">
        <title>Parvibaculum sedimenti sp. nov., isolated from sediment.</title>
        <authorList>
            <person name="Wang Y."/>
        </authorList>
    </citation>
    <scope>NUCLEOTIDE SEQUENCE [LARGE SCALE GENOMIC DNA]</scope>
    <source>
        <strain evidence="8 9">HXT-9</strain>
    </source>
</reference>
<feature type="transmembrane region" description="Helical" evidence="6">
    <location>
        <begin position="324"/>
        <end position="343"/>
    </location>
</feature>
<feature type="transmembrane region" description="Helical" evidence="6">
    <location>
        <begin position="809"/>
        <end position="830"/>
    </location>
</feature>
<keyword evidence="4 6" id="KW-1133">Transmembrane helix</keyword>
<dbReference type="PANTHER" id="PTHR30287">
    <property type="entry name" value="MEMBRANE COMPONENT OF PREDICTED ABC SUPERFAMILY METABOLITE UPTAKE TRANSPORTER"/>
    <property type="match status" value="1"/>
</dbReference>
<feature type="transmembrane region" description="Helical" evidence="6">
    <location>
        <begin position="26"/>
        <end position="50"/>
    </location>
</feature>
<feature type="transmembrane region" description="Helical" evidence="6">
    <location>
        <begin position="722"/>
        <end position="747"/>
    </location>
</feature>
<proteinExistence type="predicted"/>
<feature type="transmembrane region" description="Helical" evidence="6">
    <location>
        <begin position="299"/>
        <end position="319"/>
    </location>
</feature>
<feature type="transmembrane region" description="Helical" evidence="6">
    <location>
        <begin position="484"/>
        <end position="504"/>
    </location>
</feature>
<evidence type="ECO:0000256" key="1">
    <source>
        <dbReference type="ARBA" id="ARBA00004651"/>
    </source>
</evidence>
<feature type="transmembrane region" description="Helical" evidence="6">
    <location>
        <begin position="266"/>
        <end position="287"/>
    </location>
</feature>
<dbReference type="AlphaFoldDB" id="A0A6N6VMH1"/>
<evidence type="ECO:0000256" key="5">
    <source>
        <dbReference type="ARBA" id="ARBA00023136"/>
    </source>
</evidence>
<evidence type="ECO:0000313" key="8">
    <source>
        <dbReference type="EMBL" id="KAB7742249.1"/>
    </source>
</evidence>
<protein>
    <submittedName>
        <fullName evidence="8">FtsX-like permease family protein</fullName>
    </submittedName>
</protein>
<feature type="domain" description="ABC3 transporter permease C-terminal" evidence="7">
    <location>
        <begin position="728"/>
        <end position="838"/>
    </location>
</feature>
<feature type="transmembrane region" description="Helical" evidence="6">
    <location>
        <begin position="409"/>
        <end position="429"/>
    </location>
</feature>
<keyword evidence="9" id="KW-1185">Reference proteome</keyword>
<feature type="transmembrane region" description="Helical" evidence="6">
    <location>
        <begin position="775"/>
        <end position="797"/>
    </location>
</feature>
<comment type="caution">
    <text evidence="8">The sequence shown here is derived from an EMBL/GenBank/DDBJ whole genome shotgun (WGS) entry which is preliminary data.</text>
</comment>
<dbReference type="RefSeq" id="WP_152214671.1">
    <property type="nucleotide sequence ID" value="NZ_WESC01000002.1"/>
</dbReference>
<evidence type="ECO:0000256" key="4">
    <source>
        <dbReference type="ARBA" id="ARBA00022989"/>
    </source>
</evidence>
<keyword evidence="5 6" id="KW-0472">Membrane</keyword>
<dbReference type="InterPro" id="IPR038766">
    <property type="entry name" value="Membrane_comp_ABC_pdt"/>
</dbReference>
<keyword evidence="3 6" id="KW-0812">Transmembrane</keyword>
<dbReference type="PANTHER" id="PTHR30287:SF1">
    <property type="entry name" value="INNER MEMBRANE PROTEIN"/>
    <property type="match status" value="1"/>
</dbReference>
<sequence length="847" mass="89215">MNTLALAFRLARRELRANLAQGFAGFRIFLACLALGVAAIAGVGSVSTALTRGLAERGQEILGGDVDVRLIHREANAAELAFLSKGNVVSRSAELRAMARTVSNDKQSLVELKAVDGLYPLYGAMKLAPDMSLGRALALRDGRYGLVAEPNLVSRLGLKPGDTLRVGENLFELRAEIRHEPDRVGDGFALGPRVMIAEAALPATELVQPGSLVNYHYRLRLPEAMRDVPSIKAWVKSLDAAFPDAGWRVQDRTDSAPSMRRFVERVALFLTFVGLTALTVGGVGIANAVKSYLDGKREVIATFKCLGAPGSLIFAIYLVQVMALALAGIAVGLAIGAAVPFVTDRVVGDLIPVPAALGLYPGPLLLAAAYGLLTALAFAIWPLARAREVPAASLFRAIVAPERQLPKPLYIAVTAATLLALGVLAVVTAEQPLFALWFILGAAGVFALLRLAAAGVMGLAARLHGRSPEMRLALANLTRPGSPTPAVMLSLGLGLTLLVTVSLINGNLSSEIMKDIPGRAPSFFFVDIQPDQTDAFESFVRGTPGVTKFDSAPMLRGRIVALNGIVADKIKPASNAEWALKGDRGITYSGTPPANGKLISGKWWPADYKGPLLVSFADELAKGLGLKLGDKITVNVLGREIEATLANTREVDWQSLGINFVMIFSPGPLEAAPHTELATVTMDEAGEAALERDVVARFPNVTSVRVKEALDAVNTLLGQFSLAVRVTGLVTLAAGILVLAGAMAAGFRGRARDAVILKVLGATRARVLGIYMREYAALGFSTALVAALSGSVAAWAVVSLVMEMPWVPLWGTLALTILGATAATVGLGLLGTWRVLSVPAAGTLRAE</sequence>
<name>A0A6N6VMH1_9HYPH</name>
<evidence type="ECO:0000259" key="7">
    <source>
        <dbReference type="Pfam" id="PF02687"/>
    </source>
</evidence>
<dbReference type="GO" id="GO:0005886">
    <property type="term" value="C:plasma membrane"/>
    <property type="evidence" value="ECO:0007669"/>
    <property type="project" value="UniProtKB-SubCell"/>
</dbReference>
<evidence type="ECO:0000313" key="9">
    <source>
        <dbReference type="Proteomes" id="UP000468901"/>
    </source>
</evidence>
<dbReference type="Pfam" id="PF02687">
    <property type="entry name" value="FtsX"/>
    <property type="match status" value="2"/>
</dbReference>